<gene>
    <name evidence="3" type="ORF">H696_05257</name>
</gene>
<dbReference type="Pfam" id="PF00179">
    <property type="entry name" value="UQ_con"/>
    <property type="match status" value="1"/>
</dbReference>
<feature type="compositionally biased region" description="Polar residues" evidence="1">
    <location>
        <begin position="240"/>
        <end position="254"/>
    </location>
</feature>
<accession>A0A058Z245</accession>
<dbReference type="SUPFAM" id="SSF54495">
    <property type="entry name" value="UBC-like"/>
    <property type="match status" value="1"/>
</dbReference>
<evidence type="ECO:0000313" key="4">
    <source>
        <dbReference type="Proteomes" id="UP000030693"/>
    </source>
</evidence>
<dbReference type="InterPro" id="IPR016135">
    <property type="entry name" value="UBQ-conjugating_enzyme/RWD"/>
</dbReference>
<keyword evidence="4" id="KW-1185">Reference proteome</keyword>
<sequence length="392" mass="40917">MRPDSGSPSPVIRRLLQEISQLRRDPPHGFVCAPVNDGQNLLDWHFTLRGPVDSPYAGGLYHGRILLPPQYPMEPPSIIFLTPSGRFEVNTKICLSVTTHHREDWQPAWDIRTVCLSMMSHMLSPSEGAIGALEVSAEERKLLAIKSHDFVCKECGRIGDLDIPHALPSAPAPDAGTSTDPDVGTPTTAAEAPIEISAMADSASTSIVNSPTVILDESTDQLESGSPATVAEAPSLPAESPTSLAKQGRETPSLSGEAMEPGNAASPVEGAAPAEAAAQRASAGSAASTVRSIPTAPDVGGATTRPAPGLQDDARTEEGPSSPEGSAPEVDRSAGPAERLDVKSLGQKSASRTSSVSQLDRILIVLTGLFVLLIARRLFLSSEPDAAVATAL</sequence>
<dbReference type="CDD" id="cd23799">
    <property type="entry name" value="UBCc_UBE2J"/>
    <property type="match status" value="1"/>
</dbReference>
<dbReference type="STRING" id="691883.A0A058Z245"/>
<evidence type="ECO:0000259" key="2">
    <source>
        <dbReference type="PROSITE" id="PS50127"/>
    </source>
</evidence>
<dbReference type="Proteomes" id="UP000030693">
    <property type="component" value="Unassembled WGS sequence"/>
</dbReference>
<name>A0A058Z245_FONAL</name>
<dbReference type="RefSeq" id="XP_009497394.1">
    <property type="nucleotide sequence ID" value="XM_009499119.1"/>
</dbReference>
<dbReference type="SMART" id="SM00212">
    <property type="entry name" value="UBCc"/>
    <property type="match status" value="1"/>
</dbReference>
<dbReference type="InterPro" id="IPR050113">
    <property type="entry name" value="Ub_conjugating_enzyme"/>
</dbReference>
<feature type="domain" description="UBC core" evidence="2">
    <location>
        <begin position="10"/>
        <end position="161"/>
    </location>
</feature>
<evidence type="ECO:0000313" key="3">
    <source>
        <dbReference type="EMBL" id="KCV68340.1"/>
    </source>
</evidence>
<dbReference type="PROSITE" id="PS50127">
    <property type="entry name" value="UBC_2"/>
    <property type="match status" value="1"/>
</dbReference>
<dbReference type="eggNOG" id="KOG0428">
    <property type="taxonomic scope" value="Eukaryota"/>
</dbReference>
<protein>
    <submittedName>
        <fullName evidence="3">Ubiquitin-conjugating enzyme E2 J1</fullName>
    </submittedName>
</protein>
<dbReference type="OrthoDB" id="1158011at2759"/>
<dbReference type="AlphaFoldDB" id="A0A058Z245"/>
<feature type="region of interest" description="Disordered" evidence="1">
    <location>
        <begin position="166"/>
        <end position="187"/>
    </location>
</feature>
<dbReference type="PANTHER" id="PTHR24067">
    <property type="entry name" value="UBIQUITIN-CONJUGATING ENZYME E2"/>
    <property type="match status" value="1"/>
</dbReference>
<reference evidence="3" key="1">
    <citation type="submission" date="2013-04" db="EMBL/GenBank/DDBJ databases">
        <title>The Genome Sequence of Fonticula alba ATCC 38817.</title>
        <authorList>
            <consortium name="The Broad Institute Genomics Platform"/>
            <person name="Russ C."/>
            <person name="Cuomo C."/>
            <person name="Burger G."/>
            <person name="Gray M.W."/>
            <person name="Holland P.W.H."/>
            <person name="King N."/>
            <person name="Lang F.B.F."/>
            <person name="Roger A.J."/>
            <person name="Ruiz-Trillo I."/>
            <person name="Brown M."/>
            <person name="Walker B."/>
            <person name="Young S."/>
            <person name="Zeng Q."/>
            <person name="Gargeya S."/>
            <person name="Fitzgerald M."/>
            <person name="Haas B."/>
            <person name="Abouelleil A."/>
            <person name="Allen A.W."/>
            <person name="Alvarado L."/>
            <person name="Arachchi H.M."/>
            <person name="Berlin A.M."/>
            <person name="Chapman S.B."/>
            <person name="Gainer-Dewar J."/>
            <person name="Goldberg J."/>
            <person name="Griggs A."/>
            <person name="Gujja S."/>
            <person name="Hansen M."/>
            <person name="Howarth C."/>
            <person name="Imamovic A."/>
            <person name="Ireland A."/>
            <person name="Larimer J."/>
            <person name="McCowan C."/>
            <person name="Murphy C."/>
            <person name="Pearson M."/>
            <person name="Poon T.W."/>
            <person name="Priest M."/>
            <person name="Roberts A."/>
            <person name="Saif S."/>
            <person name="Shea T."/>
            <person name="Sisk P."/>
            <person name="Sykes S."/>
            <person name="Wortman J."/>
            <person name="Nusbaum C."/>
            <person name="Birren B."/>
        </authorList>
    </citation>
    <scope>NUCLEOTIDE SEQUENCE [LARGE SCALE GENOMIC DNA]</scope>
    <source>
        <strain evidence="3">ATCC 38817</strain>
    </source>
</reference>
<feature type="compositionally biased region" description="Low complexity" evidence="1">
    <location>
        <begin position="264"/>
        <end position="288"/>
    </location>
</feature>
<dbReference type="EMBL" id="KB932209">
    <property type="protein sequence ID" value="KCV68340.1"/>
    <property type="molecule type" value="Genomic_DNA"/>
</dbReference>
<proteinExistence type="predicted"/>
<dbReference type="Gene3D" id="3.10.110.10">
    <property type="entry name" value="Ubiquitin Conjugating Enzyme"/>
    <property type="match status" value="1"/>
</dbReference>
<feature type="region of interest" description="Disordered" evidence="1">
    <location>
        <begin position="219"/>
        <end position="351"/>
    </location>
</feature>
<dbReference type="FunFam" id="3.10.110.10:FF:000086">
    <property type="entry name" value="Ubiquitin-conjugating enzyme E2 J1"/>
    <property type="match status" value="1"/>
</dbReference>
<evidence type="ECO:0000256" key="1">
    <source>
        <dbReference type="SAM" id="MobiDB-lite"/>
    </source>
</evidence>
<dbReference type="InterPro" id="IPR000608">
    <property type="entry name" value="UBC"/>
</dbReference>
<feature type="compositionally biased region" description="Polar residues" evidence="1">
    <location>
        <begin position="176"/>
        <end position="187"/>
    </location>
</feature>
<dbReference type="GeneID" id="20529982"/>
<dbReference type="OMA" id="THHREDW"/>
<organism evidence="3">
    <name type="scientific">Fonticula alba</name>
    <name type="common">Slime mold</name>
    <dbReference type="NCBI Taxonomy" id="691883"/>
    <lineage>
        <taxon>Eukaryota</taxon>
        <taxon>Rotosphaerida</taxon>
        <taxon>Fonticulaceae</taxon>
        <taxon>Fonticula</taxon>
    </lineage>
</organism>